<evidence type="ECO:0008006" key="3">
    <source>
        <dbReference type="Google" id="ProtNLM"/>
    </source>
</evidence>
<keyword evidence="2" id="KW-1185">Reference proteome</keyword>
<sequence length="60" mass="6285">MSTVLVHPTVSSCIDKIRNLQATTGRLVVIDGTGKVAKLVNTRRLRAALAEADTGNLPAA</sequence>
<dbReference type="AlphaFoldDB" id="A0A1H5XVF6"/>
<proteinExistence type="predicted"/>
<dbReference type="OrthoDB" id="9929611at2"/>
<reference evidence="1 2" key="1">
    <citation type="submission" date="2016-10" db="EMBL/GenBank/DDBJ databases">
        <authorList>
            <person name="de Groot N.N."/>
        </authorList>
    </citation>
    <scope>NUCLEOTIDE SEQUENCE [LARGE SCALE GENOMIC DNA]</scope>
    <source>
        <strain evidence="1 2">DSM 22012</strain>
    </source>
</reference>
<dbReference type="EMBL" id="FNVQ01000001">
    <property type="protein sequence ID" value="SEG15711.1"/>
    <property type="molecule type" value="Genomic_DNA"/>
</dbReference>
<name>A0A1H5XVF6_9GAMM</name>
<organism evidence="1 2">
    <name type="scientific">Marinobacterium lutimaris</name>
    <dbReference type="NCBI Taxonomy" id="568106"/>
    <lineage>
        <taxon>Bacteria</taxon>
        <taxon>Pseudomonadati</taxon>
        <taxon>Pseudomonadota</taxon>
        <taxon>Gammaproteobacteria</taxon>
        <taxon>Oceanospirillales</taxon>
        <taxon>Oceanospirillaceae</taxon>
        <taxon>Marinobacterium</taxon>
    </lineage>
</organism>
<accession>A0A1H5XVF6</accession>
<gene>
    <name evidence="1" type="ORF">SAMN05444390_1011519</name>
</gene>
<evidence type="ECO:0000313" key="2">
    <source>
        <dbReference type="Proteomes" id="UP000236745"/>
    </source>
</evidence>
<dbReference type="RefSeq" id="WP_104002415.1">
    <property type="nucleotide sequence ID" value="NZ_FNVQ01000001.1"/>
</dbReference>
<protein>
    <recommendedName>
        <fullName evidence="3">CBS domain-containing protein</fullName>
    </recommendedName>
</protein>
<evidence type="ECO:0000313" key="1">
    <source>
        <dbReference type="EMBL" id="SEG15711.1"/>
    </source>
</evidence>
<dbReference type="Proteomes" id="UP000236745">
    <property type="component" value="Unassembled WGS sequence"/>
</dbReference>